<comment type="caution">
    <text evidence="2">The sequence shown here is derived from an EMBL/GenBank/DDBJ whole genome shotgun (WGS) entry which is preliminary data.</text>
</comment>
<keyword evidence="3" id="KW-1185">Reference proteome</keyword>
<feature type="transmembrane region" description="Helical" evidence="1">
    <location>
        <begin position="70"/>
        <end position="89"/>
    </location>
</feature>
<name>A0A7W6LKD1_9HYPH</name>
<gene>
    <name evidence="2" type="ORF">GGQ72_004402</name>
</gene>
<reference evidence="2 3" key="1">
    <citation type="submission" date="2020-08" db="EMBL/GenBank/DDBJ databases">
        <title>Genomic Encyclopedia of Type Strains, Phase IV (KMG-IV): sequencing the most valuable type-strain genomes for metagenomic binning, comparative biology and taxonomic classification.</title>
        <authorList>
            <person name="Goeker M."/>
        </authorList>
    </citation>
    <scope>NUCLEOTIDE SEQUENCE [LARGE SCALE GENOMIC DNA]</scope>
    <source>
        <strain evidence="2 3">DSM 29514</strain>
    </source>
</reference>
<evidence type="ECO:0008006" key="4">
    <source>
        <dbReference type="Google" id="ProtNLM"/>
    </source>
</evidence>
<dbReference type="Pfam" id="PF16083">
    <property type="entry name" value="Phage_holin_3_3"/>
    <property type="match status" value="1"/>
</dbReference>
<protein>
    <recommendedName>
        <fullName evidence="4">LydA holin phage, holin superfamily III</fullName>
    </recommendedName>
</protein>
<evidence type="ECO:0000313" key="2">
    <source>
        <dbReference type="EMBL" id="MBB4145836.1"/>
    </source>
</evidence>
<dbReference type="EMBL" id="JACIEC010000012">
    <property type="protein sequence ID" value="MBB4145836.1"/>
    <property type="molecule type" value="Genomic_DNA"/>
</dbReference>
<evidence type="ECO:0000256" key="1">
    <source>
        <dbReference type="SAM" id="Phobius"/>
    </source>
</evidence>
<proteinExistence type="predicted"/>
<keyword evidence="1" id="KW-0472">Membrane</keyword>
<accession>A0A7W6LKD1</accession>
<keyword evidence="1" id="KW-0812">Transmembrane</keyword>
<dbReference type="Proteomes" id="UP000519897">
    <property type="component" value="Unassembled WGS sequence"/>
</dbReference>
<feature type="transmembrane region" description="Helical" evidence="1">
    <location>
        <begin position="45"/>
        <end position="64"/>
    </location>
</feature>
<evidence type="ECO:0000313" key="3">
    <source>
        <dbReference type="Proteomes" id="UP000519897"/>
    </source>
</evidence>
<sequence>MSENYKTLAEMMAAWLGGAGSILFGSFAGRAMWHAVEARKGRRKLFGIEILYELPIAIGMAVIGDGLAGWLGLQQTAALALVAALSYLGPRGSEVMLSKWYGKKIVGE</sequence>
<dbReference type="RefSeq" id="WP_165130329.1">
    <property type="nucleotide sequence ID" value="NZ_CP049247.1"/>
</dbReference>
<dbReference type="AlphaFoldDB" id="A0A7W6LKD1"/>
<keyword evidence="1" id="KW-1133">Transmembrane helix</keyword>
<dbReference type="InterPro" id="IPR032126">
    <property type="entry name" value="LydA_holin"/>
</dbReference>
<feature type="transmembrane region" description="Helical" evidence="1">
    <location>
        <begin position="12"/>
        <end position="33"/>
    </location>
</feature>
<organism evidence="2 3">
    <name type="scientific">Rhizobium rhizoryzae</name>
    <dbReference type="NCBI Taxonomy" id="451876"/>
    <lineage>
        <taxon>Bacteria</taxon>
        <taxon>Pseudomonadati</taxon>
        <taxon>Pseudomonadota</taxon>
        <taxon>Alphaproteobacteria</taxon>
        <taxon>Hyphomicrobiales</taxon>
        <taxon>Rhizobiaceae</taxon>
        <taxon>Rhizobium/Agrobacterium group</taxon>
        <taxon>Rhizobium</taxon>
    </lineage>
</organism>